<dbReference type="CDD" id="cd18983">
    <property type="entry name" value="CBD_MSL3_like"/>
    <property type="match status" value="1"/>
</dbReference>
<dbReference type="GO" id="GO:0006338">
    <property type="term" value="P:chromatin remodeling"/>
    <property type="evidence" value="ECO:0007669"/>
    <property type="project" value="UniProtKB-ARBA"/>
</dbReference>
<dbReference type="Gene3D" id="1.10.274.30">
    <property type="entry name" value="MRG domain"/>
    <property type="match status" value="1"/>
</dbReference>
<comment type="similarity">
    <text evidence="2">Belongs to the MRG family.</text>
</comment>
<evidence type="ECO:0000313" key="10">
    <source>
        <dbReference type="EMBL" id="OSD00353.1"/>
    </source>
</evidence>
<dbReference type="InterPro" id="IPR026541">
    <property type="entry name" value="MRG_dom"/>
</dbReference>
<dbReference type="AlphaFoldDB" id="A0A1Y2IIL0"/>
<keyword evidence="6" id="KW-0804">Transcription</keyword>
<dbReference type="GO" id="GO:0035267">
    <property type="term" value="C:NuA4 histone acetyltransferase complex"/>
    <property type="evidence" value="ECO:0007669"/>
    <property type="project" value="TreeGrafter"/>
</dbReference>
<dbReference type="InterPro" id="IPR016197">
    <property type="entry name" value="Chromo-like_dom_sf"/>
</dbReference>
<keyword evidence="5" id="KW-0805">Transcription regulation</keyword>
<dbReference type="SMART" id="SM00298">
    <property type="entry name" value="CHROMO"/>
    <property type="match status" value="1"/>
</dbReference>
<dbReference type="Pfam" id="PF05712">
    <property type="entry name" value="MRG"/>
    <property type="match status" value="1"/>
</dbReference>
<keyword evidence="7" id="KW-0539">Nucleus</keyword>
<evidence type="ECO:0000256" key="7">
    <source>
        <dbReference type="ARBA" id="ARBA00023242"/>
    </source>
</evidence>
<dbReference type="PANTHER" id="PTHR10880">
    <property type="entry name" value="MORTALITY FACTOR 4-LIKE PROTEIN"/>
    <property type="match status" value="1"/>
</dbReference>
<dbReference type="GO" id="GO:0032221">
    <property type="term" value="C:Rpd3S complex"/>
    <property type="evidence" value="ECO:0007669"/>
    <property type="project" value="TreeGrafter"/>
</dbReference>
<keyword evidence="4" id="KW-0156">Chromatin regulator</keyword>
<accession>A0A1Y2IIL0</accession>
<dbReference type="SUPFAM" id="SSF54160">
    <property type="entry name" value="Chromo domain-like"/>
    <property type="match status" value="1"/>
</dbReference>
<dbReference type="GO" id="GO:0006355">
    <property type="term" value="P:regulation of DNA-templated transcription"/>
    <property type="evidence" value="ECO:0007669"/>
    <property type="project" value="InterPro"/>
</dbReference>
<evidence type="ECO:0000256" key="5">
    <source>
        <dbReference type="ARBA" id="ARBA00023015"/>
    </source>
</evidence>
<dbReference type="InterPro" id="IPR038217">
    <property type="entry name" value="MRG_C_sf"/>
</dbReference>
<dbReference type="InterPro" id="IPR053820">
    <property type="entry name" value="MSL3_chromo-like"/>
</dbReference>
<feature type="domain" description="Chromo" evidence="9">
    <location>
        <begin position="6"/>
        <end position="81"/>
    </location>
</feature>
<protein>
    <recommendedName>
        <fullName evidence="3">Chromatin modification-related protein EAF3</fullName>
    </recommendedName>
</protein>
<dbReference type="PIRSF" id="PIRSF038133">
    <property type="entry name" value="HAT_Nua4_EAF3/MRG15"/>
    <property type="match status" value="1"/>
</dbReference>
<evidence type="ECO:0000313" key="11">
    <source>
        <dbReference type="Proteomes" id="UP000193067"/>
    </source>
</evidence>
<feature type="region of interest" description="Disordered" evidence="8">
    <location>
        <begin position="86"/>
        <end position="136"/>
    </location>
</feature>
<dbReference type="PROSITE" id="PS51640">
    <property type="entry name" value="MRG"/>
    <property type="match status" value="1"/>
</dbReference>
<dbReference type="InterPro" id="IPR008676">
    <property type="entry name" value="MRG"/>
</dbReference>
<proteinExistence type="inferred from homology"/>
<feature type="compositionally biased region" description="Low complexity" evidence="8">
    <location>
        <begin position="86"/>
        <end position="107"/>
    </location>
</feature>
<comment type="subcellular location">
    <subcellularLocation>
        <location evidence="1">Nucleus</location>
    </subcellularLocation>
</comment>
<dbReference type="STRING" id="1353009.A0A1Y2IIL0"/>
<dbReference type="Pfam" id="PF22732">
    <property type="entry name" value="MSL3_chromo-like"/>
    <property type="match status" value="1"/>
</dbReference>
<evidence type="ECO:0000259" key="9">
    <source>
        <dbReference type="SMART" id="SM00298"/>
    </source>
</evidence>
<keyword evidence="11" id="KW-1185">Reference proteome</keyword>
<dbReference type="PANTHER" id="PTHR10880:SF15">
    <property type="entry name" value="MSL COMPLEX SUBUNIT 3"/>
    <property type="match status" value="1"/>
</dbReference>
<evidence type="ECO:0000256" key="4">
    <source>
        <dbReference type="ARBA" id="ARBA00022853"/>
    </source>
</evidence>
<evidence type="ECO:0000256" key="8">
    <source>
        <dbReference type="SAM" id="MobiDB-lite"/>
    </source>
</evidence>
<evidence type="ECO:0000256" key="2">
    <source>
        <dbReference type="ARBA" id="ARBA00009093"/>
    </source>
</evidence>
<dbReference type="Proteomes" id="UP000193067">
    <property type="component" value="Unassembled WGS sequence"/>
</dbReference>
<dbReference type="OrthoDB" id="124855at2759"/>
<dbReference type="InterPro" id="IPR000953">
    <property type="entry name" value="Chromo/chromo_shadow_dom"/>
</dbReference>
<organism evidence="10 11">
    <name type="scientific">Trametes coccinea (strain BRFM310)</name>
    <name type="common">Pycnoporus coccineus</name>
    <dbReference type="NCBI Taxonomy" id="1353009"/>
    <lineage>
        <taxon>Eukaryota</taxon>
        <taxon>Fungi</taxon>
        <taxon>Dikarya</taxon>
        <taxon>Basidiomycota</taxon>
        <taxon>Agaricomycotina</taxon>
        <taxon>Agaricomycetes</taxon>
        <taxon>Polyporales</taxon>
        <taxon>Polyporaceae</taxon>
        <taxon>Trametes</taxon>
    </lineage>
</organism>
<dbReference type="Gene3D" id="2.30.30.140">
    <property type="match status" value="1"/>
</dbReference>
<gene>
    <name evidence="10" type="ORF">PYCCODRAFT_1479249</name>
</gene>
<evidence type="ECO:0000256" key="3">
    <source>
        <dbReference type="ARBA" id="ARBA00018505"/>
    </source>
</evidence>
<reference evidence="10 11" key="1">
    <citation type="journal article" date="2015" name="Biotechnol. Biofuels">
        <title>Enhanced degradation of softwood versus hardwood by the white-rot fungus Pycnoporus coccineus.</title>
        <authorList>
            <person name="Couturier M."/>
            <person name="Navarro D."/>
            <person name="Chevret D."/>
            <person name="Henrissat B."/>
            <person name="Piumi F."/>
            <person name="Ruiz-Duenas F.J."/>
            <person name="Martinez A.T."/>
            <person name="Grigoriev I.V."/>
            <person name="Riley R."/>
            <person name="Lipzen A."/>
            <person name="Berrin J.G."/>
            <person name="Master E.R."/>
            <person name="Rosso M.N."/>
        </authorList>
    </citation>
    <scope>NUCLEOTIDE SEQUENCE [LARGE SCALE GENOMIC DNA]</scope>
    <source>
        <strain evidence="10 11">BRFM310</strain>
    </source>
</reference>
<feature type="compositionally biased region" description="Basic and acidic residues" evidence="8">
    <location>
        <begin position="114"/>
        <end position="136"/>
    </location>
</feature>
<name>A0A1Y2IIL0_TRAC3</name>
<sequence>MSAQTFTVGERVLCYHGPLIYEAKVLKTDNWNESNTQTGIVGPHYYVHYKGWKQTWDEWVDASRLLKFNETNIQLQKALQSQSQAANAAHASSSKANKAQAAKDSASGRGGLTGRKDGARGTKRGREEDEGTRKPEMKLNVPEMLKVLLVDDWEAVTKNSQLVGLPRKPNVTELLEEFKQYVLAQGSSTHLKDPKVLLPTIIAGLQTYFDRALGANLLYRFERPQYAEIRKKYVTGPSVQVGQEKEMSQIYGAEHFLRMLVALPQMVASSSMDGESVGILRDYVNELLQWMVKEKDRIFVPEYESASIAYQNISRS</sequence>
<evidence type="ECO:0000256" key="6">
    <source>
        <dbReference type="ARBA" id="ARBA00023163"/>
    </source>
</evidence>
<evidence type="ECO:0000256" key="1">
    <source>
        <dbReference type="ARBA" id="ARBA00004123"/>
    </source>
</evidence>
<dbReference type="EMBL" id="KZ084119">
    <property type="protein sequence ID" value="OSD00353.1"/>
    <property type="molecule type" value="Genomic_DNA"/>
</dbReference>